<feature type="transmembrane region" description="Helical" evidence="8">
    <location>
        <begin position="177"/>
        <end position="202"/>
    </location>
</feature>
<protein>
    <submittedName>
        <fullName evidence="9">Riboflavin transporter</fullName>
    </submittedName>
</protein>
<gene>
    <name evidence="9" type="ORF">Q604_UNBC18603G0034</name>
</gene>
<organism evidence="9">
    <name type="scientific">human gut metagenome</name>
    <dbReference type="NCBI Taxonomy" id="408170"/>
    <lineage>
        <taxon>unclassified sequences</taxon>
        <taxon>metagenomes</taxon>
        <taxon>organismal metagenomes</taxon>
    </lineage>
</organism>
<feature type="transmembrane region" description="Helical" evidence="8">
    <location>
        <begin position="135"/>
        <end position="157"/>
    </location>
</feature>
<comment type="similarity">
    <text evidence="2">Belongs to the prokaryotic riboflavin transporter (P-RFT) (TC 2.A.87) family.</text>
</comment>
<feature type="transmembrane region" description="Helical" evidence="8">
    <location>
        <begin position="72"/>
        <end position="92"/>
    </location>
</feature>
<evidence type="ECO:0000256" key="1">
    <source>
        <dbReference type="ARBA" id="ARBA00004651"/>
    </source>
</evidence>
<dbReference type="InterPro" id="IPR024529">
    <property type="entry name" value="ECF_trnsprt_substrate-spec"/>
</dbReference>
<dbReference type="GO" id="GO:0005886">
    <property type="term" value="C:plasma membrane"/>
    <property type="evidence" value="ECO:0007669"/>
    <property type="project" value="UniProtKB-SubCell"/>
</dbReference>
<dbReference type="EMBL" id="AZMM01018603">
    <property type="protein sequence ID" value="ETJ18679.1"/>
    <property type="molecule type" value="Genomic_DNA"/>
</dbReference>
<dbReference type="InterPro" id="IPR025720">
    <property type="entry name" value="RibU"/>
</dbReference>
<name>W1WQE0_9ZZZZ</name>
<dbReference type="GO" id="GO:0032217">
    <property type="term" value="F:riboflavin transmembrane transporter activity"/>
    <property type="evidence" value="ECO:0007669"/>
    <property type="project" value="InterPro"/>
</dbReference>
<evidence type="ECO:0000256" key="2">
    <source>
        <dbReference type="ARBA" id="ARBA00005540"/>
    </source>
</evidence>
<feature type="transmembrane region" description="Helical" evidence="8">
    <location>
        <begin position="38"/>
        <end position="60"/>
    </location>
</feature>
<keyword evidence="7 8" id="KW-0472">Membrane</keyword>
<evidence type="ECO:0000256" key="7">
    <source>
        <dbReference type="ARBA" id="ARBA00023136"/>
    </source>
</evidence>
<evidence type="ECO:0000256" key="5">
    <source>
        <dbReference type="ARBA" id="ARBA00022692"/>
    </source>
</evidence>
<accession>W1WQE0</accession>
<sequence length="210" mass="23695">DSIVWMGEDGGFLLFKFPPFLSKMNGRRKLYMQQNKRLITISMLSAVAFVLTFIKFPLPFIPPYLTLDFSDVPTLLATFLLSPIAGIIVALIKNILNFLFNIGDPVGPVANFLAGVSFLLSSYYVYRKRKNNRSLIYGLITGTIVMTIVLSILNYFVLLPLYGMIFNLGDVLNNVKIVIVSGVIPFNLIKGIIISIIFVLLFRRLRHIIK</sequence>
<comment type="subcellular location">
    <subcellularLocation>
        <location evidence="1">Cell membrane</location>
        <topology evidence="1">Multi-pass membrane protein</topology>
    </subcellularLocation>
</comment>
<proteinExistence type="inferred from homology"/>
<evidence type="ECO:0000256" key="4">
    <source>
        <dbReference type="ARBA" id="ARBA00022475"/>
    </source>
</evidence>
<dbReference type="PANTHER" id="PTHR38438">
    <property type="entry name" value="RIBOFLAVIN TRANSPORTER RIBU"/>
    <property type="match status" value="1"/>
</dbReference>
<comment type="caution">
    <text evidence="9">The sequence shown here is derived from an EMBL/GenBank/DDBJ whole genome shotgun (WGS) entry which is preliminary data.</text>
</comment>
<keyword evidence="3" id="KW-0813">Transport</keyword>
<dbReference type="PIRSF" id="PIRSF037778">
    <property type="entry name" value="UCP037778_transp_RibU"/>
    <property type="match status" value="1"/>
</dbReference>
<evidence type="ECO:0000256" key="8">
    <source>
        <dbReference type="SAM" id="Phobius"/>
    </source>
</evidence>
<dbReference type="AlphaFoldDB" id="W1WQE0"/>
<dbReference type="PANTHER" id="PTHR38438:SF1">
    <property type="entry name" value="RIBOFLAVIN TRANSPORTER RIBU"/>
    <property type="match status" value="1"/>
</dbReference>
<evidence type="ECO:0000313" key="9">
    <source>
        <dbReference type="EMBL" id="ETJ18679.1"/>
    </source>
</evidence>
<evidence type="ECO:0000256" key="3">
    <source>
        <dbReference type="ARBA" id="ARBA00022448"/>
    </source>
</evidence>
<dbReference type="Pfam" id="PF12822">
    <property type="entry name" value="ECF_trnsprt"/>
    <property type="match status" value="1"/>
</dbReference>
<dbReference type="Gene3D" id="1.10.1760.20">
    <property type="match status" value="1"/>
</dbReference>
<keyword evidence="4" id="KW-1003">Cell membrane</keyword>
<keyword evidence="5 8" id="KW-0812">Transmembrane</keyword>
<keyword evidence="6 8" id="KW-1133">Transmembrane helix</keyword>
<reference evidence="9" key="1">
    <citation type="submission" date="2013-12" db="EMBL/GenBank/DDBJ databases">
        <title>A Varibaculum cambriense genome reconstructed from a premature infant gut community with otherwise low bacterial novelty that shifts toward anaerobic metabolism during the third week of life.</title>
        <authorList>
            <person name="Brown C.T."/>
            <person name="Sharon I."/>
            <person name="Thomas B.C."/>
            <person name="Castelle C.J."/>
            <person name="Morowitz M.J."/>
            <person name="Banfield J.F."/>
        </authorList>
    </citation>
    <scope>NUCLEOTIDE SEQUENCE</scope>
</reference>
<evidence type="ECO:0000256" key="6">
    <source>
        <dbReference type="ARBA" id="ARBA00022989"/>
    </source>
</evidence>
<feature type="non-terminal residue" evidence="9">
    <location>
        <position position="1"/>
    </location>
</feature>